<comment type="caution">
    <text evidence="1">The sequence shown here is derived from an EMBL/GenBank/DDBJ whole genome shotgun (WGS) entry which is preliminary data.</text>
</comment>
<evidence type="ECO:0000313" key="2">
    <source>
        <dbReference type="Proteomes" id="UP000239560"/>
    </source>
</evidence>
<name>A0A2T0AI01_RHOTO</name>
<accession>A0A2T0AI01</accession>
<dbReference type="Proteomes" id="UP000239560">
    <property type="component" value="Unassembled WGS sequence"/>
</dbReference>
<proteinExistence type="predicted"/>
<organism evidence="1 2">
    <name type="scientific">Rhodotorula toruloides</name>
    <name type="common">Yeast</name>
    <name type="synonym">Rhodosporidium toruloides</name>
    <dbReference type="NCBI Taxonomy" id="5286"/>
    <lineage>
        <taxon>Eukaryota</taxon>
        <taxon>Fungi</taxon>
        <taxon>Dikarya</taxon>
        <taxon>Basidiomycota</taxon>
        <taxon>Pucciniomycotina</taxon>
        <taxon>Microbotryomycetes</taxon>
        <taxon>Sporidiobolales</taxon>
        <taxon>Sporidiobolaceae</taxon>
        <taxon>Rhodotorula</taxon>
    </lineage>
</organism>
<dbReference type="AlphaFoldDB" id="A0A2T0AI01"/>
<sequence length="71" mass="8107">MSRRCAVLTTMDPSVLSRPPGLRCRRSLPRSFALSPPSPSTPAEIEAMYSLRKYRAMKQRYYDEPPNPPKP</sequence>
<evidence type="ECO:0000313" key="1">
    <source>
        <dbReference type="EMBL" id="PRQ77636.1"/>
    </source>
</evidence>
<protein>
    <submittedName>
        <fullName evidence="1">Uncharacterized protein</fullName>
    </submittedName>
</protein>
<reference evidence="1 2" key="1">
    <citation type="journal article" date="2018" name="Elife">
        <title>Functional genomics of lipid metabolism in the oleaginous yeast Rhodosporidium toruloides.</title>
        <authorList>
            <person name="Coradetti S.T."/>
            <person name="Pinel D."/>
            <person name="Geiselman G."/>
            <person name="Ito M."/>
            <person name="Mondo S."/>
            <person name="Reilly M.C."/>
            <person name="Cheng Y.F."/>
            <person name="Bauer S."/>
            <person name="Grigoriev I."/>
            <person name="Gladden J.M."/>
            <person name="Simmons B.A."/>
            <person name="Brem R."/>
            <person name="Arkin A.P."/>
            <person name="Skerker J.M."/>
        </authorList>
    </citation>
    <scope>NUCLEOTIDE SEQUENCE [LARGE SCALE GENOMIC DNA]</scope>
    <source>
        <strain evidence="1 2">NBRC 0880</strain>
    </source>
</reference>
<dbReference type="EMBL" id="LCTV02000001">
    <property type="protein sequence ID" value="PRQ77636.1"/>
    <property type="molecule type" value="Genomic_DNA"/>
</dbReference>
<gene>
    <name evidence="1" type="ORF">AAT19DRAFT_8704</name>
</gene>
<dbReference type="OrthoDB" id="10258445at2759"/>